<dbReference type="OrthoDB" id="3565222at2759"/>
<dbReference type="PANTHER" id="PTHR24148">
    <property type="entry name" value="ANKYRIN REPEAT DOMAIN-CONTAINING PROTEIN 39 HOMOLOG-RELATED"/>
    <property type="match status" value="1"/>
</dbReference>
<keyword evidence="3" id="KW-1185">Reference proteome</keyword>
<comment type="caution">
    <text evidence="2">The sequence shown here is derived from an EMBL/GenBank/DDBJ whole genome shotgun (WGS) entry which is preliminary data.</text>
</comment>
<accession>A0A8H4RH88</accession>
<reference evidence="2 3" key="1">
    <citation type="submission" date="2020-03" db="EMBL/GenBank/DDBJ databases">
        <title>Draft Genome Sequence of Cudoniella acicularis.</title>
        <authorList>
            <person name="Buettner E."/>
            <person name="Kellner H."/>
        </authorList>
    </citation>
    <scope>NUCLEOTIDE SEQUENCE [LARGE SCALE GENOMIC DNA]</scope>
    <source>
        <strain evidence="2 3">DSM 108380</strain>
    </source>
</reference>
<feature type="domain" description="Heterokaryon incompatibility" evidence="1">
    <location>
        <begin position="135"/>
        <end position="283"/>
    </location>
</feature>
<dbReference type="EMBL" id="JAAMPI010000856">
    <property type="protein sequence ID" value="KAF4628132.1"/>
    <property type="molecule type" value="Genomic_DNA"/>
</dbReference>
<gene>
    <name evidence="2" type="ORF">G7Y89_g10022</name>
</gene>
<name>A0A8H4RH88_9HELO</name>
<dbReference type="PANTHER" id="PTHR24148:SF64">
    <property type="entry name" value="HETEROKARYON INCOMPATIBILITY DOMAIN-CONTAINING PROTEIN"/>
    <property type="match status" value="1"/>
</dbReference>
<dbReference type="AlphaFoldDB" id="A0A8H4RH88"/>
<evidence type="ECO:0000313" key="2">
    <source>
        <dbReference type="EMBL" id="KAF4628132.1"/>
    </source>
</evidence>
<proteinExistence type="predicted"/>
<dbReference type="InterPro" id="IPR052895">
    <property type="entry name" value="HetReg/Transcr_Mod"/>
</dbReference>
<evidence type="ECO:0000313" key="3">
    <source>
        <dbReference type="Proteomes" id="UP000566819"/>
    </source>
</evidence>
<sequence length="703" mass="79698">MDYDLDKSFCKLYKGGGQFKQNLLKAMSTQYDREDTPVWAENLQFLTAYPSEDTPLKPGKGACSHKSSTTHDHLDCKDFLPQALAKDGGAAEHGEAEQSCHCVSYQEFDIISTRPGRRMPLRLTSLGEIPGCPHYLAVSYRWPQDKASEEERYEIVLPSNQRRKSNAPAWLLDRIIAYAASQGFKFIWIDQECVDQEDPEQVDQAVKAYHAVYRQSQQIVAVLTAGITEQAHLDAFKFAEKYHVERTQTGTITGVESELRSIMQVSALISEDEWFCRIWTLSESLMASRLLHFLVPCGTSLQRSHWLGNLSGQIVVHQLVLQALFCPIIKPYETVFPARLKRPEREIIQKTLGSERRAIAAYHLFQETCPESKWRLKKRRYLSVIEACRLISGRDGKENSDRIVIMANVCGYKKGLKCPKLVQLKLGLSICTLALSIVNGDGGLLDFIQMECWIGRPEAFSWLPLPVGSVKDAIDSNRTMNNWLCLWSEPIPSFPCESVTVAGLLTSGYLWPMNCHIRIAEIISKIDGFVDRLPLDSMVDCEVIKAIICETLDQVSILAGKNRAVHLCNEVLRNIEQATLRGLDNSDPCETSGPLRFLKEWDEIDEDRTTLHFSEVVESCCLFTDIDHSVADYVFVPYSDSMFLRDGSHFTVALAWNVRLMDCSMTSCNQPLRLRYLGQPEELYLLGSPKRVESVEPQRFLIE</sequence>
<dbReference type="InterPro" id="IPR010730">
    <property type="entry name" value="HET"/>
</dbReference>
<evidence type="ECO:0000259" key="1">
    <source>
        <dbReference type="Pfam" id="PF06985"/>
    </source>
</evidence>
<organism evidence="2 3">
    <name type="scientific">Cudoniella acicularis</name>
    <dbReference type="NCBI Taxonomy" id="354080"/>
    <lineage>
        <taxon>Eukaryota</taxon>
        <taxon>Fungi</taxon>
        <taxon>Dikarya</taxon>
        <taxon>Ascomycota</taxon>
        <taxon>Pezizomycotina</taxon>
        <taxon>Leotiomycetes</taxon>
        <taxon>Helotiales</taxon>
        <taxon>Tricladiaceae</taxon>
        <taxon>Cudoniella</taxon>
    </lineage>
</organism>
<protein>
    <recommendedName>
        <fullName evidence="1">Heterokaryon incompatibility domain-containing protein</fullName>
    </recommendedName>
</protein>
<dbReference type="Pfam" id="PF06985">
    <property type="entry name" value="HET"/>
    <property type="match status" value="1"/>
</dbReference>
<dbReference type="Proteomes" id="UP000566819">
    <property type="component" value="Unassembled WGS sequence"/>
</dbReference>